<keyword evidence="3 7" id="KW-0489">Methyltransferase</keyword>
<evidence type="ECO:0000256" key="3">
    <source>
        <dbReference type="ARBA" id="ARBA00022603"/>
    </source>
</evidence>
<evidence type="ECO:0000256" key="1">
    <source>
        <dbReference type="ARBA" id="ARBA00004123"/>
    </source>
</evidence>
<evidence type="ECO:0000313" key="11">
    <source>
        <dbReference type="Proteomes" id="UP001318860"/>
    </source>
</evidence>
<keyword evidence="4 7" id="KW-0808">Transferase</keyword>
<dbReference type="PROSITE" id="PS00095">
    <property type="entry name" value="C5_MTASE_2"/>
    <property type="match status" value="1"/>
</dbReference>
<evidence type="ECO:0000313" key="10">
    <source>
        <dbReference type="EMBL" id="KAK6155429.1"/>
    </source>
</evidence>
<feature type="domain" description="Chromo" evidence="9">
    <location>
        <begin position="489"/>
        <end position="542"/>
    </location>
</feature>
<dbReference type="InterPro" id="IPR023779">
    <property type="entry name" value="Chromodomain_CS"/>
</dbReference>
<evidence type="ECO:0000259" key="9">
    <source>
        <dbReference type="PROSITE" id="PS50013"/>
    </source>
</evidence>
<feature type="compositionally biased region" description="Polar residues" evidence="8">
    <location>
        <begin position="21"/>
        <end position="43"/>
    </location>
</feature>
<dbReference type="Gene3D" id="2.30.30.490">
    <property type="match status" value="2"/>
</dbReference>
<dbReference type="CDD" id="cd18635">
    <property type="entry name" value="CD_CMT3_like"/>
    <property type="match status" value="1"/>
</dbReference>
<dbReference type="EMBL" id="JABTTQ020000005">
    <property type="protein sequence ID" value="KAK6155429.1"/>
    <property type="molecule type" value="Genomic_DNA"/>
</dbReference>
<dbReference type="PROSITE" id="PS00598">
    <property type="entry name" value="CHROMO_1"/>
    <property type="match status" value="1"/>
</dbReference>
<dbReference type="PRINTS" id="PR00105">
    <property type="entry name" value="C5METTRFRASE"/>
</dbReference>
<keyword evidence="6" id="KW-0539">Nucleus</keyword>
<organism evidence="10 11">
    <name type="scientific">Rehmannia glutinosa</name>
    <name type="common">Chinese foxglove</name>
    <dbReference type="NCBI Taxonomy" id="99300"/>
    <lineage>
        <taxon>Eukaryota</taxon>
        <taxon>Viridiplantae</taxon>
        <taxon>Streptophyta</taxon>
        <taxon>Embryophyta</taxon>
        <taxon>Tracheophyta</taxon>
        <taxon>Spermatophyta</taxon>
        <taxon>Magnoliopsida</taxon>
        <taxon>eudicotyledons</taxon>
        <taxon>Gunneridae</taxon>
        <taxon>Pentapetalae</taxon>
        <taxon>asterids</taxon>
        <taxon>lamiids</taxon>
        <taxon>Lamiales</taxon>
        <taxon>Orobanchaceae</taxon>
        <taxon>Rehmannieae</taxon>
        <taxon>Rehmannia</taxon>
    </lineage>
</organism>
<evidence type="ECO:0000256" key="7">
    <source>
        <dbReference type="PROSITE-ProRule" id="PRU01016"/>
    </source>
</evidence>
<dbReference type="Proteomes" id="UP001318860">
    <property type="component" value="Unassembled WGS sequence"/>
</dbReference>
<dbReference type="PIRSF" id="PIRSF037404">
    <property type="entry name" value="DNMT1"/>
    <property type="match status" value="1"/>
</dbReference>
<name>A0ABR0X9I3_REHGL</name>
<dbReference type="InterPro" id="IPR050390">
    <property type="entry name" value="C5-Methyltransferase"/>
</dbReference>
<dbReference type="PROSITE" id="PS51679">
    <property type="entry name" value="SAM_MT_C5"/>
    <property type="match status" value="1"/>
</dbReference>
<evidence type="ECO:0000256" key="2">
    <source>
        <dbReference type="ARBA" id="ARBA00011975"/>
    </source>
</evidence>
<sequence length="993" mass="111568">MADMTEFHSDNPPLAPPPPSQLTGSSEPATPNAINEASGNMENSLKPDGFSDNKPEVITSEPDMADIHSENPPLAQLEGISEPATPNPNDEASGNLENYPKSNGFLDNKPSNRKIELLKSSGSHCRRRSPRLTENAGGESTDKDVNSTNLDGFADKSPPSKKRKSGKKTSFFIGEPVPEDEARRRWPWRYEKTEGPQNNGQLPRHEVKDDDELVLNVKCHYSQAEILKTVFDLGDCAYVKVIEDDGRSHDKKRLFYSTLMNDNLLECIVSKVKVVQIPTNGNWKAKSIPPCDFYFDMKYSVDYSTFSTIVTDNSSLSSLPHSLMLSTKKEDGTCKTVTECGADGMYVDEICKPELALLDMYSGCGGMSTGLCMGAKACGVDLVTRWAVDIDEAACQSLKLNHSETQVGIYLSFSFKSPSFFQVLLAFRCLLLEQIRNEPAEDFLDLLKEWDSMCRKYGSYEEKELRSMIIREADEDKQSKKDHKSSCEYEVEKLVDICYGDPTDTGKRGLKFKVRWVGYGPSDDTWEPIEILSKCQERIRDFVLKGMKAKILPRPGDVAVICGGPPCQGISGYNRFRNVDSPLDDERNRQIVIFMDIIDFLRPKFVLMENVIDILRFANGCLGRYAISRLVRMHYQARLGIMAAGCYGLPQFRLRAFLWGAHPHEASRVVLPQFPLPTHDVVIKYGFPSEFERNVVAYDEGQCRELEKSILLSDAISDLPPVANDEKRDQMSYKKAPETEFQKYIRAAKCDMTGSPTRDTSMGKNPVLYDHLPYPLGDDDYMRVCKIPKRKDANFRDLPGIVIGSNNVVRRAEDPDLMPSGKHWVLPLLGDLRLAIKRCPIMPSIFVVERPQNHLDDCGGMRLYQLSSVFRIFTCGSVSVTLRLSFALENSANVLSLFLNLGDFTPEQDRMLTLRECARLQGFHDHYKFCGKLKERYRQVGNAVAVSVGRALGYSLGMAVQKLSGDEHLMTLPPKFSHSTTVELQSSLHNSKE</sequence>
<dbReference type="PANTHER" id="PTHR10629">
    <property type="entry name" value="CYTOSINE-SPECIFIC METHYLTRANSFERASE"/>
    <property type="match status" value="1"/>
</dbReference>
<dbReference type="Gene3D" id="3.40.50.150">
    <property type="entry name" value="Vaccinia Virus protein VP39"/>
    <property type="match status" value="2"/>
</dbReference>
<evidence type="ECO:0000256" key="6">
    <source>
        <dbReference type="ARBA" id="ARBA00023242"/>
    </source>
</evidence>
<keyword evidence="11" id="KW-1185">Reference proteome</keyword>
<feature type="compositionally biased region" description="Polar residues" evidence="8">
    <location>
        <begin position="87"/>
        <end position="96"/>
    </location>
</feature>
<dbReference type="InterPro" id="IPR029063">
    <property type="entry name" value="SAM-dependent_MTases_sf"/>
</dbReference>
<dbReference type="EC" id="2.1.1.37" evidence="2"/>
<reference evidence="10 11" key="1">
    <citation type="journal article" date="2021" name="Comput. Struct. Biotechnol. J.">
        <title>De novo genome assembly of the potent medicinal plant Rehmannia glutinosa using nanopore technology.</title>
        <authorList>
            <person name="Ma L."/>
            <person name="Dong C."/>
            <person name="Song C."/>
            <person name="Wang X."/>
            <person name="Zheng X."/>
            <person name="Niu Y."/>
            <person name="Chen S."/>
            <person name="Feng W."/>
        </authorList>
    </citation>
    <scope>NUCLEOTIDE SEQUENCE [LARGE SCALE GENOMIC DNA]</scope>
    <source>
        <strain evidence="10">DH-2019</strain>
    </source>
</reference>
<dbReference type="PANTHER" id="PTHR10629:SF44">
    <property type="entry name" value="DNA (CYTOSINE-5-)-METHYLTRANSFERASE"/>
    <property type="match status" value="1"/>
</dbReference>
<comment type="subcellular location">
    <subcellularLocation>
        <location evidence="1">Nucleus</location>
    </subcellularLocation>
</comment>
<comment type="similarity">
    <text evidence="7">Belongs to the class I-like SAM-binding methyltransferase superfamily. C5-methyltransferase family.</text>
</comment>
<dbReference type="InterPro" id="IPR043151">
    <property type="entry name" value="BAH_sf"/>
</dbReference>
<dbReference type="InterPro" id="IPR016197">
    <property type="entry name" value="Chromo-like_dom_sf"/>
</dbReference>
<dbReference type="SUPFAM" id="SSF54160">
    <property type="entry name" value="Chromo domain-like"/>
    <property type="match status" value="1"/>
</dbReference>
<dbReference type="Pfam" id="PF00385">
    <property type="entry name" value="Chromo"/>
    <property type="match status" value="1"/>
</dbReference>
<evidence type="ECO:0000256" key="8">
    <source>
        <dbReference type="SAM" id="MobiDB-lite"/>
    </source>
</evidence>
<accession>A0ABR0X9I3</accession>
<dbReference type="SUPFAM" id="SSF53335">
    <property type="entry name" value="S-adenosyl-L-methionine-dependent methyltransferases"/>
    <property type="match status" value="1"/>
</dbReference>
<dbReference type="PROSITE" id="PS50013">
    <property type="entry name" value="CHROMO_2"/>
    <property type="match status" value="1"/>
</dbReference>
<proteinExistence type="inferred from homology"/>
<feature type="region of interest" description="Disordered" evidence="8">
    <location>
        <begin position="1"/>
        <end position="178"/>
    </location>
</feature>
<evidence type="ECO:0000256" key="5">
    <source>
        <dbReference type="ARBA" id="ARBA00022691"/>
    </source>
</evidence>
<dbReference type="InterPro" id="IPR001525">
    <property type="entry name" value="C5_MeTfrase"/>
</dbReference>
<dbReference type="Gene3D" id="3.90.120.10">
    <property type="entry name" value="DNA Methylase, subunit A, domain 2"/>
    <property type="match status" value="2"/>
</dbReference>
<feature type="active site" evidence="7">
    <location>
        <position position="567"/>
    </location>
</feature>
<dbReference type="InterPro" id="IPR000953">
    <property type="entry name" value="Chromo/chromo_shadow_dom"/>
</dbReference>
<evidence type="ECO:0000256" key="4">
    <source>
        <dbReference type="ARBA" id="ARBA00022679"/>
    </source>
</evidence>
<dbReference type="InterPro" id="IPR023780">
    <property type="entry name" value="Chromo_domain"/>
</dbReference>
<dbReference type="InterPro" id="IPR031303">
    <property type="entry name" value="C5_meth_CS"/>
</dbReference>
<gene>
    <name evidence="10" type="ORF">DH2020_009677</name>
</gene>
<dbReference type="SMART" id="SM00298">
    <property type="entry name" value="CHROMO"/>
    <property type="match status" value="1"/>
</dbReference>
<protein>
    <recommendedName>
        <fullName evidence="2">DNA (cytosine-5-)-methyltransferase</fullName>
        <ecNumber evidence="2">2.1.1.37</ecNumber>
    </recommendedName>
</protein>
<keyword evidence="5 7" id="KW-0949">S-adenosyl-L-methionine</keyword>
<comment type="caution">
    <text evidence="10">The sequence shown here is derived from an EMBL/GenBank/DDBJ whole genome shotgun (WGS) entry which is preliminary data.</text>
</comment>
<dbReference type="Pfam" id="PF00145">
    <property type="entry name" value="DNA_methylase"/>
    <property type="match status" value="2"/>
</dbReference>